<dbReference type="AlphaFoldDB" id="A0A7W2M751"/>
<reference evidence="5 6" key="1">
    <citation type="submission" date="2020-07" db="EMBL/GenBank/DDBJ databases">
        <title>Bacterium isolated from marine sediment.</title>
        <authorList>
            <person name="Shang D."/>
        </authorList>
    </citation>
    <scope>NUCLEOTIDE SEQUENCE [LARGE SCALE GENOMIC DNA]</scope>
    <source>
        <strain evidence="5 6">F6074</strain>
    </source>
</reference>
<dbReference type="EMBL" id="JACGLT010000012">
    <property type="protein sequence ID" value="MBA6153930.1"/>
    <property type="molecule type" value="Genomic_DNA"/>
</dbReference>
<evidence type="ECO:0000259" key="4">
    <source>
        <dbReference type="Pfam" id="PF18962"/>
    </source>
</evidence>
<comment type="caution">
    <text evidence="5">The sequence shown here is derived from an EMBL/GenBank/DDBJ whole genome shotgun (WGS) entry which is preliminary data.</text>
</comment>
<dbReference type="Proteomes" id="UP000541857">
    <property type="component" value="Unassembled WGS sequence"/>
</dbReference>
<keyword evidence="6" id="KW-1185">Reference proteome</keyword>
<feature type="domain" description="M23ase beta-sheet core" evidence="3">
    <location>
        <begin position="151"/>
        <end position="240"/>
    </location>
</feature>
<dbReference type="InterPro" id="IPR011055">
    <property type="entry name" value="Dup_hybrid_motif"/>
</dbReference>
<dbReference type="PANTHER" id="PTHR21666:SF289">
    <property type="entry name" value="L-ALA--D-GLU ENDOPEPTIDASE"/>
    <property type="match status" value="1"/>
</dbReference>
<evidence type="ECO:0000259" key="3">
    <source>
        <dbReference type="Pfam" id="PF01551"/>
    </source>
</evidence>
<organism evidence="5 6">
    <name type="scientific">Gelidibacter maritimus</name>
    <dbReference type="NCBI Taxonomy" id="2761487"/>
    <lineage>
        <taxon>Bacteria</taxon>
        <taxon>Pseudomonadati</taxon>
        <taxon>Bacteroidota</taxon>
        <taxon>Flavobacteriia</taxon>
        <taxon>Flavobacteriales</taxon>
        <taxon>Flavobacteriaceae</taxon>
        <taxon>Gelidibacter</taxon>
    </lineage>
</organism>
<dbReference type="GO" id="GO:0004222">
    <property type="term" value="F:metalloendopeptidase activity"/>
    <property type="evidence" value="ECO:0007669"/>
    <property type="project" value="TreeGrafter"/>
</dbReference>
<dbReference type="NCBIfam" id="TIGR04183">
    <property type="entry name" value="Por_Secre_tail"/>
    <property type="match status" value="1"/>
</dbReference>
<dbReference type="SUPFAM" id="SSF51261">
    <property type="entry name" value="Duplicated hybrid motif"/>
    <property type="match status" value="1"/>
</dbReference>
<dbReference type="Pfam" id="PF01551">
    <property type="entry name" value="Peptidase_M23"/>
    <property type="match status" value="1"/>
</dbReference>
<feature type="domain" description="Secretion system C-terminal sorting" evidence="4">
    <location>
        <begin position="401"/>
        <end position="466"/>
    </location>
</feature>
<feature type="signal peptide" evidence="2">
    <location>
        <begin position="1"/>
        <end position="22"/>
    </location>
</feature>
<evidence type="ECO:0000313" key="5">
    <source>
        <dbReference type="EMBL" id="MBA6153930.1"/>
    </source>
</evidence>
<dbReference type="InterPro" id="IPR016047">
    <property type="entry name" value="M23ase_b-sheet_dom"/>
</dbReference>
<evidence type="ECO:0000256" key="2">
    <source>
        <dbReference type="SAM" id="SignalP"/>
    </source>
</evidence>
<dbReference type="Gene3D" id="2.70.70.10">
    <property type="entry name" value="Glucose Permease (Domain IIA)"/>
    <property type="match status" value="1"/>
</dbReference>
<evidence type="ECO:0000256" key="1">
    <source>
        <dbReference type="ARBA" id="ARBA00022729"/>
    </source>
</evidence>
<dbReference type="Pfam" id="PF18962">
    <property type="entry name" value="Por_Secre_tail"/>
    <property type="match status" value="1"/>
</dbReference>
<dbReference type="InterPro" id="IPR050570">
    <property type="entry name" value="Cell_wall_metabolism_enzyme"/>
</dbReference>
<dbReference type="PANTHER" id="PTHR21666">
    <property type="entry name" value="PEPTIDASE-RELATED"/>
    <property type="match status" value="1"/>
</dbReference>
<accession>A0A7W2M751</accession>
<proteinExistence type="predicted"/>
<evidence type="ECO:0000313" key="6">
    <source>
        <dbReference type="Proteomes" id="UP000541857"/>
    </source>
</evidence>
<feature type="chain" id="PRO_5030861974" evidence="2">
    <location>
        <begin position="23"/>
        <end position="473"/>
    </location>
</feature>
<dbReference type="InterPro" id="IPR026444">
    <property type="entry name" value="Secre_tail"/>
</dbReference>
<name>A0A7W2M751_9FLAO</name>
<dbReference type="RefSeq" id="WP_182206215.1">
    <property type="nucleotide sequence ID" value="NZ_JACGLT010000012.1"/>
</dbReference>
<gene>
    <name evidence="5" type="ORF">H3Z82_14440</name>
</gene>
<sequence>MKINTTLLIIFSFLLGSIQSFSQAISSTVGGGEYKFNESKTQCLTDEQRMEVLNDIRSNISLLKTQNRLAHNEIQKRAPTTLFSWPVKMKDGAPYNDVWAISNYVDHNAEFPNKLLDYNCGTKTYDTNDGYNHLGVDIFTWPFAWKMMDNDEAEIVAAAPGQIIAIARTQSDRSCSFNINQWNAVYVQHADGSVALYGHMKKDSPTSKNVGDIVERGEYLGIVGSSGNSTGPHLHFEVYSEIEWNGQGQDVLVDPYAGDCNDLNTDSWWEDQKPYVNPNINAVLTHSAPPVFPDCPNQETTNEKNTFEPGEQVHLAVYLRDQIAGTKINLRVLRPNGTIYNNWDFNLADNYDSSYWYWIISAPSLPGEWTWRATYQGKIVDHKFTVGTLSVGDSDFEAITVYPNPFNDVVNIQSNSPVKKASVVDILGKTVMAKTNSVESIKEINLESLSKGLYFLKLEGINNEQKTIKLVKE</sequence>
<dbReference type="CDD" id="cd12797">
    <property type="entry name" value="M23_peptidase"/>
    <property type="match status" value="1"/>
</dbReference>
<protein>
    <submittedName>
        <fullName evidence="5">Peptidoglycan DD-metalloendopeptidase family protein</fullName>
    </submittedName>
</protein>
<keyword evidence="1 2" id="KW-0732">Signal</keyword>